<reference evidence="2" key="1">
    <citation type="submission" date="2020-07" db="EMBL/GenBank/DDBJ databases">
        <authorList>
            <person name="Lin J."/>
        </authorList>
    </citation>
    <scope>NUCLEOTIDE SEQUENCE</scope>
</reference>
<name>A0A6V7QL80_ANACO</name>
<dbReference type="AlphaFoldDB" id="A0A6V7QL80"/>
<feature type="compositionally biased region" description="Low complexity" evidence="1">
    <location>
        <begin position="72"/>
        <end position="82"/>
    </location>
</feature>
<accession>A0A6V7QL80</accession>
<evidence type="ECO:0000256" key="1">
    <source>
        <dbReference type="SAM" id="MobiDB-lite"/>
    </source>
</evidence>
<evidence type="ECO:0000313" key="2">
    <source>
        <dbReference type="EMBL" id="CAD1843883.1"/>
    </source>
</evidence>
<protein>
    <submittedName>
        <fullName evidence="2">Uncharacterized protein</fullName>
    </submittedName>
</protein>
<organism evidence="2">
    <name type="scientific">Ananas comosus var. bracteatus</name>
    <name type="common">red pineapple</name>
    <dbReference type="NCBI Taxonomy" id="296719"/>
    <lineage>
        <taxon>Eukaryota</taxon>
        <taxon>Viridiplantae</taxon>
        <taxon>Streptophyta</taxon>
        <taxon>Embryophyta</taxon>
        <taxon>Tracheophyta</taxon>
        <taxon>Spermatophyta</taxon>
        <taxon>Magnoliopsida</taxon>
        <taxon>Liliopsida</taxon>
        <taxon>Poales</taxon>
        <taxon>Bromeliaceae</taxon>
        <taxon>Bromelioideae</taxon>
        <taxon>Ananas</taxon>
    </lineage>
</organism>
<sequence>MPLCFSQRPTPKILRGRGGSRLSPRGRSQVPGTWLATPVTSRSAHSSPAAFSAPTPPRRPLHRVTAVALAGLSRPDPARALLPPRPHPPRSPIQQPLRRHSRPRP</sequence>
<proteinExistence type="predicted"/>
<gene>
    <name evidence="2" type="ORF">CB5_LOCUS27094</name>
</gene>
<feature type="compositionally biased region" description="Low complexity" evidence="1">
    <location>
        <begin position="41"/>
        <end position="53"/>
    </location>
</feature>
<dbReference type="EMBL" id="LR862137">
    <property type="protein sequence ID" value="CAD1843883.1"/>
    <property type="molecule type" value="Genomic_DNA"/>
</dbReference>
<feature type="region of interest" description="Disordered" evidence="1">
    <location>
        <begin position="1"/>
        <end position="105"/>
    </location>
</feature>